<comment type="caution">
    <text evidence="3">The sequence shown here is derived from an EMBL/GenBank/DDBJ whole genome shotgun (WGS) entry which is preliminary data.</text>
</comment>
<dbReference type="Gene3D" id="3.40.1580.10">
    <property type="entry name" value="SMI1/KNR4-like"/>
    <property type="match status" value="1"/>
</dbReference>
<keyword evidence="4" id="KW-1185">Reference proteome</keyword>
<feature type="region of interest" description="Disordered" evidence="1">
    <location>
        <begin position="1"/>
        <end position="24"/>
    </location>
</feature>
<evidence type="ECO:0000313" key="4">
    <source>
        <dbReference type="Proteomes" id="UP001242480"/>
    </source>
</evidence>
<accession>A0ABU0J9D1</accession>
<dbReference type="RefSeq" id="WP_307272812.1">
    <property type="nucleotide sequence ID" value="NZ_JAUSVX010000004.1"/>
</dbReference>
<reference evidence="3 4" key="1">
    <citation type="submission" date="2023-07" db="EMBL/GenBank/DDBJ databases">
        <title>Genomic Encyclopedia of Type Strains, Phase IV (KMG-IV): sequencing the most valuable type-strain genomes for metagenomic binning, comparative biology and taxonomic classification.</title>
        <authorList>
            <person name="Goeker M."/>
        </authorList>
    </citation>
    <scope>NUCLEOTIDE SEQUENCE [LARGE SCALE GENOMIC DNA]</scope>
    <source>
        <strain evidence="3 4">DSM 19619</strain>
    </source>
</reference>
<sequence>MRDLSELNLNEGGGPVKRPPPSPGTIAAFEREFGVTLPADYLGLLRFSNGGHPELDVPTLSDGSLSDSSVNRFHHLDEDRGSTESLWRATRDWRAVLGEKKIPFAGDGTGNVFVLDLGQEPATVSICLHEEGFELEPLAPSFAAFIDSLDLDPDLEEDFDEDEA</sequence>
<evidence type="ECO:0000313" key="3">
    <source>
        <dbReference type="EMBL" id="MDQ0469772.1"/>
    </source>
</evidence>
<dbReference type="Proteomes" id="UP001242480">
    <property type="component" value="Unassembled WGS sequence"/>
</dbReference>
<feature type="domain" description="Knr4/Smi1-like" evidence="2">
    <location>
        <begin position="20"/>
        <end position="148"/>
    </location>
</feature>
<evidence type="ECO:0000256" key="1">
    <source>
        <dbReference type="SAM" id="MobiDB-lite"/>
    </source>
</evidence>
<name>A0ABU0J9D1_9HYPH</name>
<proteinExistence type="predicted"/>
<dbReference type="EMBL" id="JAUSVX010000004">
    <property type="protein sequence ID" value="MDQ0469772.1"/>
    <property type="molecule type" value="Genomic_DNA"/>
</dbReference>
<dbReference type="InterPro" id="IPR018958">
    <property type="entry name" value="Knr4/Smi1-like_dom"/>
</dbReference>
<dbReference type="SMART" id="SM00860">
    <property type="entry name" value="SMI1_KNR4"/>
    <property type="match status" value="1"/>
</dbReference>
<dbReference type="SUPFAM" id="SSF160631">
    <property type="entry name" value="SMI1/KNR4-like"/>
    <property type="match status" value="1"/>
</dbReference>
<evidence type="ECO:0000259" key="2">
    <source>
        <dbReference type="SMART" id="SM00860"/>
    </source>
</evidence>
<dbReference type="Pfam" id="PF09346">
    <property type="entry name" value="SMI1_KNR4"/>
    <property type="match status" value="1"/>
</dbReference>
<dbReference type="InterPro" id="IPR037883">
    <property type="entry name" value="Knr4/Smi1-like_sf"/>
</dbReference>
<organism evidence="3 4">
    <name type="scientific">Labrys wisconsinensis</name>
    <dbReference type="NCBI Taxonomy" id="425677"/>
    <lineage>
        <taxon>Bacteria</taxon>
        <taxon>Pseudomonadati</taxon>
        <taxon>Pseudomonadota</taxon>
        <taxon>Alphaproteobacteria</taxon>
        <taxon>Hyphomicrobiales</taxon>
        <taxon>Xanthobacteraceae</taxon>
        <taxon>Labrys</taxon>
    </lineage>
</organism>
<gene>
    <name evidence="3" type="ORF">QO011_002788</name>
</gene>
<protein>
    <submittedName>
        <fullName evidence="3">Cell wall assembly regulator SMI1</fullName>
    </submittedName>
</protein>